<dbReference type="Proteomes" id="UP000005532">
    <property type="component" value="Unassembled WGS sequence"/>
</dbReference>
<dbReference type="InterPro" id="IPR010654">
    <property type="entry name" value="Phage_lambda_tail_I"/>
</dbReference>
<feature type="transmembrane region" description="Helical" evidence="1">
    <location>
        <begin position="92"/>
        <end position="112"/>
    </location>
</feature>
<keyword evidence="1" id="KW-1133">Transmembrane helix</keyword>
<comment type="caution">
    <text evidence="2">The sequence shown here is derived from an EMBL/GenBank/DDBJ whole genome shotgun (WGS) entry which is preliminary data.</text>
</comment>
<dbReference type="Pfam" id="PF06805">
    <property type="entry name" value="Lambda_tail_I"/>
    <property type="match status" value="1"/>
</dbReference>
<keyword evidence="1" id="KW-0812">Transmembrane</keyword>
<dbReference type="EMBL" id="ACQL01000065">
    <property type="protein sequence ID" value="EER47775.1"/>
    <property type="molecule type" value="Genomic_DNA"/>
</dbReference>
<gene>
    <name evidence="2" type="ORF">AM305_06301</name>
</gene>
<keyword evidence="1" id="KW-0472">Membrane</keyword>
<organism evidence="2 3">
    <name type="scientific">Actinobacillus minor NM305</name>
    <dbReference type="NCBI Taxonomy" id="637911"/>
    <lineage>
        <taxon>Bacteria</taxon>
        <taxon>Pseudomonadati</taxon>
        <taxon>Pseudomonadota</taxon>
        <taxon>Gammaproteobacteria</taxon>
        <taxon>Pasteurellales</taxon>
        <taxon>Pasteurellaceae</taxon>
        <taxon>Actinobacillus</taxon>
    </lineage>
</organism>
<proteinExistence type="predicted"/>
<protein>
    <submittedName>
        <fullName evidence="2">Bacteriophage lambda tail assembly I</fullName>
    </submittedName>
</protein>
<reference evidence="2 3" key="1">
    <citation type="journal article" date="2010" name="Vet. Microbiol.">
        <title>Production of haemolysins by strains of the Actinobacillus minor/porcitonsillarum complex.</title>
        <authorList>
            <person name="Arya G."/>
            <person name="Niven D.F."/>
        </authorList>
    </citation>
    <scope>NUCLEOTIDE SEQUENCE [LARGE SCALE GENOMIC DNA]</scope>
    <source>
        <strain evidence="2 3">NM305</strain>
    </source>
</reference>
<evidence type="ECO:0000313" key="3">
    <source>
        <dbReference type="Proteomes" id="UP000005532"/>
    </source>
</evidence>
<name>C5S037_9PAST</name>
<sequence>MIKVRFYGALKQFGEKFELDCQDTAEVLRALMTQLKGLRQALQNGFYKVRIGSQCIDSRYLEKGLYYRLKEGMTVHITPVVKGAKRAGVFQAVLGVALVGAAILLGPVGGVIGKSAALMLGGMGASMMLGGVAQMLTKMPSMGGAGKEAEKKSSTSFNSLQNMAAQGQSVPLAYGRILVGSMIISQGVEVFDAETAEASQQSAKWIYRNGKKVQK</sequence>
<feature type="transmembrane region" description="Helical" evidence="1">
    <location>
        <begin position="118"/>
        <end position="137"/>
    </location>
</feature>
<dbReference type="AlphaFoldDB" id="C5S037"/>
<dbReference type="eggNOG" id="COG4723">
    <property type="taxonomic scope" value="Bacteria"/>
</dbReference>
<dbReference type="OrthoDB" id="5617695at2"/>
<evidence type="ECO:0000256" key="1">
    <source>
        <dbReference type="SAM" id="Phobius"/>
    </source>
</evidence>
<dbReference type="RefSeq" id="WP_005822942.1">
    <property type="nucleotide sequence ID" value="NZ_ACQL01000065.1"/>
</dbReference>
<evidence type="ECO:0000313" key="2">
    <source>
        <dbReference type="EMBL" id="EER47775.1"/>
    </source>
</evidence>
<accession>C5S037</accession>